<feature type="domain" description="Glycosyltransferase 2-like" evidence="4">
    <location>
        <begin position="4"/>
        <end position="157"/>
    </location>
</feature>
<accession>A0ABY9R588</accession>
<keyword evidence="2" id="KW-0328">Glycosyltransferase</keyword>
<evidence type="ECO:0000256" key="1">
    <source>
        <dbReference type="ARBA" id="ARBA00006739"/>
    </source>
</evidence>
<evidence type="ECO:0000313" key="6">
    <source>
        <dbReference type="Proteomes" id="UP001180616"/>
    </source>
</evidence>
<evidence type="ECO:0000256" key="3">
    <source>
        <dbReference type="ARBA" id="ARBA00022679"/>
    </source>
</evidence>
<comment type="similarity">
    <text evidence="1">Belongs to the glycosyltransferase 2 family.</text>
</comment>
<sequence length="331" mass="35486">MKLSFVIVAANAAKYIGDCLASVRAAAAEMTGLAESADIILVDRASTDATIRNARDIAPEAIIVEAPASAGFAAAANLGIARASGDVIIFVDPAVTLCPGAARRLAEHMDTTPACMVAGGMVTGPKDAVLRGAARLPGLIVKLARLSGLPGRLPRTWFNWPAYGEKHFQQPTRVQAVSLAFAAVKAAALRKLGPLDERFHGDAFTGHDLCRRIRRAVMFDWNVAVVPQARACAQDAFVLRPEVEDFDLNGDGVVRTRVRDEMLYVWKNYCVLTSLGNSLLELAGTSVRYVVSALPGIGCDKCARHNAVVLRETSRAMLDTQLGMQYPTTPW</sequence>
<keyword evidence="6" id="KW-1185">Reference proteome</keyword>
<dbReference type="InterPro" id="IPR029044">
    <property type="entry name" value="Nucleotide-diphossugar_trans"/>
</dbReference>
<evidence type="ECO:0000256" key="2">
    <source>
        <dbReference type="ARBA" id="ARBA00022676"/>
    </source>
</evidence>
<dbReference type="PANTHER" id="PTHR43179:SF12">
    <property type="entry name" value="GALACTOFURANOSYLTRANSFERASE GLFT2"/>
    <property type="match status" value="1"/>
</dbReference>
<dbReference type="Proteomes" id="UP001180616">
    <property type="component" value="Chromosome"/>
</dbReference>
<protein>
    <submittedName>
        <fullName evidence="5">Glycosyltransferase family 2 protein</fullName>
    </submittedName>
</protein>
<evidence type="ECO:0000259" key="4">
    <source>
        <dbReference type="Pfam" id="PF00535"/>
    </source>
</evidence>
<dbReference type="RefSeq" id="WP_309542286.1">
    <property type="nucleotide sequence ID" value="NZ_CP133659.1"/>
</dbReference>
<dbReference type="Pfam" id="PF00535">
    <property type="entry name" value="Glycos_transf_2"/>
    <property type="match status" value="1"/>
</dbReference>
<dbReference type="EMBL" id="CP133659">
    <property type="protein sequence ID" value="WMW66382.1"/>
    <property type="molecule type" value="Genomic_DNA"/>
</dbReference>
<dbReference type="SUPFAM" id="SSF53448">
    <property type="entry name" value="Nucleotide-diphospho-sugar transferases"/>
    <property type="match status" value="1"/>
</dbReference>
<evidence type="ECO:0000313" key="5">
    <source>
        <dbReference type="EMBL" id="WMW66382.1"/>
    </source>
</evidence>
<name>A0ABY9R588_9BACT</name>
<dbReference type="CDD" id="cd00761">
    <property type="entry name" value="Glyco_tranf_GTA_type"/>
    <property type="match status" value="1"/>
</dbReference>
<gene>
    <name evidence="5" type="ORF">KPS_000951</name>
</gene>
<dbReference type="PANTHER" id="PTHR43179">
    <property type="entry name" value="RHAMNOSYLTRANSFERASE WBBL"/>
    <property type="match status" value="1"/>
</dbReference>
<reference evidence="5" key="1">
    <citation type="submission" date="2023-09" db="EMBL/GenBank/DDBJ databases">
        <authorList>
            <consortium name="CW5 consortium"/>
            <person name="Lu C.-W."/>
        </authorList>
    </citation>
    <scope>NUCLEOTIDE SEQUENCE</scope>
    <source>
        <strain evidence="5">KPS</strain>
    </source>
</reference>
<keyword evidence="3" id="KW-0808">Transferase</keyword>
<dbReference type="InterPro" id="IPR001173">
    <property type="entry name" value="Glyco_trans_2-like"/>
</dbReference>
<proteinExistence type="inferred from homology"/>
<organism evidence="5 6">
    <name type="scientific">Nitratidesulfovibrio liaohensis</name>
    <dbReference type="NCBI Taxonomy" id="2604158"/>
    <lineage>
        <taxon>Bacteria</taxon>
        <taxon>Pseudomonadati</taxon>
        <taxon>Thermodesulfobacteriota</taxon>
        <taxon>Desulfovibrionia</taxon>
        <taxon>Desulfovibrionales</taxon>
        <taxon>Desulfovibrionaceae</taxon>
        <taxon>Nitratidesulfovibrio</taxon>
    </lineage>
</organism>
<dbReference type="Gene3D" id="3.90.550.10">
    <property type="entry name" value="Spore Coat Polysaccharide Biosynthesis Protein SpsA, Chain A"/>
    <property type="match status" value="1"/>
</dbReference>